<accession>A0ABQ1PXM1</accession>
<dbReference type="InterPro" id="IPR018228">
    <property type="entry name" value="DNase_TatD-rel_CS"/>
</dbReference>
<dbReference type="EMBL" id="BMFF01000005">
    <property type="protein sequence ID" value="GGD05929.1"/>
    <property type="molecule type" value="Genomic_DNA"/>
</dbReference>
<dbReference type="PROSITE" id="PS01091">
    <property type="entry name" value="TATD_3"/>
    <property type="match status" value="1"/>
</dbReference>
<name>A0ABQ1PXM1_9GAMM</name>
<dbReference type="InterPro" id="IPR001130">
    <property type="entry name" value="TatD-like"/>
</dbReference>
<proteinExistence type="inferred from homology"/>
<reference evidence="4" key="1">
    <citation type="journal article" date="2019" name="Int. J. Syst. Evol. Microbiol.">
        <title>The Global Catalogue of Microorganisms (GCM) 10K type strain sequencing project: providing services to taxonomists for standard genome sequencing and annotation.</title>
        <authorList>
            <consortium name="The Broad Institute Genomics Platform"/>
            <consortium name="The Broad Institute Genome Sequencing Center for Infectious Disease"/>
            <person name="Wu L."/>
            <person name="Ma J."/>
        </authorList>
    </citation>
    <scope>NUCLEOTIDE SEQUENCE [LARGE SCALE GENOMIC DNA]</scope>
    <source>
        <strain evidence="4">CGMCC 1.12482</strain>
    </source>
</reference>
<evidence type="ECO:0000256" key="1">
    <source>
        <dbReference type="ARBA" id="ARBA00009275"/>
    </source>
</evidence>
<dbReference type="Gene3D" id="3.20.20.140">
    <property type="entry name" value="Metal-dependent hydrolases"/>
    <property type="match status" value="1"/>
</dbReference>
<sequence>MRYIDTHTHLDFPVFAADRTAVIEQARRSGVTRLVVLGVSQTNWREVWDLSQRETCVYAALGLHPVFVEAHRDEHLTELREWLGQLAGNPKCCAVGEIGLDYFVKGLNRERQQHLLEAQLALAADFDLPALLHVRRAHAPTIALLKHVKLRRAGIVHAFSGSQEEAREYIRLGFKIGLGGAATWPQAKRMHRVLAQLPIDSLVLETDSPDMAPAFYPHQRNTPGNLPRICEILAMIRQEPADVLARACLQNSCELFGWDPSAMC</sequence>
<dbReference type="PANTHER" id="PTHR46124">
    <property type="entry name" value="D-AMINOACYL-TRNA DEACYLASE"/>
    <property type="match status" value="1"/>
</dbReference>
<organism evidence="3 4">
    <name type="scientific">Halopseudomonas salina</name>
    <dbReference type="NCBI Taxonomy" id="1323744"/>
    <lineage>
        <taxon>Bacteria</taxon>
        <taxon>Pseudomonadati</taxon>
        <taxon>Pseudomonadota</taxon>
        <taxon>Gammaproteobacteria</taxon>
        <taxon>Pseudomonadales</taxon>
        <taxon>Pseudomonadaceae</taxon>
        <taxon>Halopseudomonas</taxon>
    </lineage>
</organism>
<dbReference type="InterPro" id="IPR032466">
    <property type="entry name" value="Metal_Hydrolase"/>
</dbReference>
<protein>
    <submittedName>
        <fullName evidence="3">TatD-related deoxyribonuclease</fullName>
    </submittedName>
</protein>
<dbReference type="CDD" id="cd01310">
    <property type="entry name" value="TatD_DNAse"/>
    <property type="match status" value="1"/>
</dbReference>
<dbReference type="SUPFAM" id="SSF51556">
    <property type="entry name" value="Metallo-dependent hydrolases"/>
    <property type="match status" value="1"/>
</dbReference>
<evidence type="ECO:0000313" key="4">
    <source>
        <dbReference type="Proteomes" id="UP000638188"/>
    </source>
</evidence>
<dbReference type="Proteomes" id="UP000638188">
    <property type="component" value="Unassembled WGS sequence"/>
</dbReference>
<dbReference type="Pfam" id="PF01026">
    <property type="entry name" value="TatD_DNase"/>
    <property type="match status" value="1"/>
</dbReference>
<comment type="similarity">
    <text evidence="1">Belongs to the metallo-dependent hydrolases superfamily. TatD-type hydrolase family.</text>
</comment>
<keyword evidence="4" id="KW-1185">Reference proteome</keyword>
<dbReference type="PROSITE" id="PS01137">
    <property type="entry name" value="TATD_1"/>
    <property type="match status" value="1"/>
</dbReference>
<dbReference type="PANTHER" id="PTHR46124:SF3">
    <property type="entry name" value="HYDROLASE"/>
    <property type="match status" value="1"/>
</dbReference>
<comment type="caution">
    <text evidence="3">The sequence shown here is derived from an EMBL/GenBank/DDBJ whole genome shotgun (WGS) entry which is preliminary data.</text>
</comment>
<evidence type="ECO:0000313" key="3">
    <source>
        <dbReference type="EMBL" id="GGD05929.1"/>
    </source>
</evidence>
<dbReference type="RefSeq" id="WP_150278038.1">
    <property type="nucleotide sequence ID" value="NZ_BMFF01000005.1"/>
</dbReference>
<gene>
    <name evidence="3" type="ORF">GCM10007418_26190</name>
</gene>
<keyword evidence="2" id="KW-0378">Hydrolase</keyword>
<evidence type="ECO:0000256" key="2">
    <source>
        <dbReference type="ARBA" id="ARBA00022801"/>
    </source>
</evidence>
<dbReference type="PIRSF" id="PIRSF005902">
    <property type="entry name" value="DNase_TatD"/>
    <property type="match status" value="1"/>
</dbReference>